<keyword evidence="2" id="KW-0472">Membrane</keyword>
<evidence type="ECO:0000256" key="2">
    <source>
        <dbReference type="SAM" id="Phobius"/>
    </source>
</evidence>
<feature type="transmembrane region" description="Helical" evidence="2">
    <location>
        <begin position="64"/>
        <end position="85"/>
    </location>
</feature>
<dbReference type="InterPro" id="IPR052187">
    <property type="entry name" value="MFSD1"/>
</dbReference>
<proteinExistence type="predicted"/>
<gene>
    <name evidence="3" type="ORF">DPMN_085289</name>
</gene>
<dbReference type="AlphaFoldDB" id="A0A9D4BK60"/>
<evidence type="ECO:0000313" key="3">
    <source>
        <dbReference type="EMBL" id="KAH3697779.1"/>
    </source>
</evidence>
<dbReference type="Proteomes" id="UP000828390">
    <property type="component" value="Unassembled WGS sequence"/>
</dbReference>
<dbReference type="InterPro" id="IPR036259">
    <property type="entry name" value="MFS_trans_sf"/>
</dbReference>
<protein>
    <submittedName>
        <fullName evidence="3">Uncharacterized protein</fullName>
    </submittedName>
</protein>
<accession>A0A9D4BK60</accession>
<dbReference type="PANTHER" id="PTHR23512">
    <property type="entry name" value="MAJOR FACILITATOR SUPERFAMILY DOMAIN-CONTAINING PROTEIN 1"/>
    <property type="match status" value="1"/>
</dbReference>
<sequence>MCSCFIPPQASMWPSIPLVVNPATIGTAMGLTTSIQMIGIGISNLVVGQILGKGRDVPVSRWNFVMMFLLANTLACITASLFLNINDRRKGGVLNLSRKQKQALTDGGKGTTVQAADGDSSSEDEREPLLTNRK</sequence>
<feature type="region of interest" description="Disordered" evidence="1">
    <location>
        <begin position="105"/>
        <end position="134"/>
    </location>
</feature>
<keyword evidence="2" id="KW-1133">Transmembrane helix</keyword>
<dbReference type="EMBL" id="JAIWYP010000016">
    <property type="protein sequence ID" value="KAH3697779.1"/>
    <property type="molecule type" value="Genomic_DNA"/>
</dbReference>
<reference evidence="3" key="2">
    <citation type="submission" date="2020-11" db="EMBL/GenBank/DDBJ databases">
        <authorList>
            <person name="McCartney M.A."/>
            <person name="Auch B."/>
            <person name="Kono T."/>
            <person name="Mallez S."/>
            <person name="Becker A."/>
            <person name="Gohl D.M."/>
            <person name="Silverstein K.A.T."/>
            <person name="Koren S."/>
            <person name="Bechman K.B."/>
            <person name="Herman A."/>
            <person name="Abrahante J.E."/>
            <person name="Garbe J."/>
        </authorList>
    </citation>
    <scope>NUCLEOTIDE SEQUENCE</scope>
    <source>
        <strain evidence="3">Duluth1</strain>
        <tissue evidence="3">Whole animal</tissue>
    </source>
</reference>
<reference evidence="3" key="1">
    <citation type="journal article" date="2019" name="bioRxiv">
        <title>The Genome of the Zebra Mussel, Dreissena polymorpha: A Resource for Invasive Species Research.</title>
        <authorList>
            <person name="McCartney M.A."/>
            <person name="Auch B."/>
            <person name="Kono T."/>
            <person name="Mallez S."/>
            <person name="Zhang Y."/>
            <person name="Obille A."/>
            <person name="Becker A."/>
            <person name="Abrahante J.E."/>
            <person name="Garbe J."/>
            <person name="Badalamenti J.P."/>
            <person name="Herman A."/>
            <person name="Mangelson H."/>
            <person name="Liachko I."/>
            <person name="Sullivan S."/>
            <person name="Sone E.D."/>
            <person name="Koren S."/>
            <person name="Silverstein K.A.T."/>
            <person name="Beckman K.B."/>
            <person name="Gohl D.M."/>
        </authorList>
    </citation>
    <scope>NUCLEOTIDE SEQUENCE</scope>
    <source>
        <strain evidence="3">Duluth1</strain>
        <tissue evidence="3">Whole animal</tissue>
    </source>
</reference>
<dbReference type="PANTHER" id="PTHR23512:SF5">
    <property type="entry name" value="MAJOR FACILITATOR SUPERFAMILY DOMAIN-CONTAINING PROTEIN 1"/>
    <property type="match status" value="1"/>
</dbReference>
<evidence type="ECO:0000313" key="4">
    <source>
        <dbReference type="Proteomes" id="UP000828390"/>
    </source>
</evidence>
<dbReference type="SUPFAM" id="SSF103473">
    <property type="entry name" value="MFS general substrate transporter"/>
    <property type="match status" value="1"/>
</dbReference>
<keyword evidence="4" id="KW-1185">Reference proteome</keyword>
<keyword evidence="2" id="KW-0812">Transmembrane</keyword>
<evidence type="ECO:0000256" key="1">
    <source>
        <dbReference type="SAM" id="MobiDB-lite"/>
    </source>
</evidence>
<comment type="caution">
    <text evidence="3">The sequence shown here is derived from an EMBL/GenBank/DDBJ whole genome shotgun (WGS) entry which is preliminary data.</text>
</comment>
<organism evidence="3 4">
    <name type="scientific">Dreissena polymorpha</name>
    <name type="common">Zebra mussel</name>
    <name type="synonym">Mytilus polymorpha</name>
    <dbReference type="NCBI Taxonomy" id="45954"/>
    <lineage>
        <taxon>Eukaryota</taxon>
        <taxon>Metazoa</taxon>
        <taxon>Spiralia</taxon>
        <taxon>Lophotrochozoa</taxon>
        <taxon>Mollusca</taxon>
        <taxon>Bivalvia</taxon>
        <taxon>Autobranchia</taxon>
        <taxon>Heteroconchia</taxon>
        <taxon>Euheterodonta</taxon>
        <taxon>Imparidentia</taxon>
        <taxon>Neoheterodontei</taxon>
        <taxon>Myida</taxon>
        <taxon>Dreissenoidea</taxon>
        <taxon>Dreissenidae</taxon>
        <taxon>Dreissena</taxon>
    </lineage>
</organism>
<name>A0A9D4BK60_DREPO</name>